<keyword evidence="2" id="KW-1185">Reference proteome</keyword>
<dbReference type="AlphaFoldDB" id="A0AA39MTT1"/>
<reference evidence="1" key="1">
    <citation type="submission" date="2023-06" db="EMBL/GenBank/DDBJ databases">
        <authorList>
            <consortium name="Lawrence Berkeley National Laboratory"/>
            <person name="Ahrendt S."/>
            <person name="Sahu N."/>
            <person name="Indic B."/>
            <person name="Wong-Bajracharya J."/>
            <person name="Merenyi Z."/>
            <person name="Ke H.-M."/>
            <person name="Monk M."/>
            <person name="Kocsube S."/>
            <person name="Drula E."/>
            <person name="Lipzen A."/>
            <person name="Balint B."/>
            <person name="Henrissat B."/>
            <person name="Andreopoulos B."/>
            <person name="Martin F.M."/>
            <person name="Harder C.B."/>
            <person name="Rigling D."/>
            <person name="Ford K.L."/>
            <person name="Foster G.D."/>
            <person name="Pangilinan J."/>
            <person name="Papanicolaou A."/>
            <person name="Barry K."/>
            <person name="LaButti K."/>
            <person name="Viragh M."/>
            <person name="Koriabine M."/>
            <person name="Yan M."/>
            <person name="Riley R."/>
            <person name="Champramary S."/>
            <person name="Plett K.L."/>
            <person name="Tsai I.J."/>
            <person name="Slot J."/>
            <person name="Sipos G."/>
            <person name="Plett J."/>
            <person name="Nagy L.G."/>
            <person name="Grigoriev I.V."/>
        </authorList>
    </citation>
    <scope>NUCLEOTIDE SEQUENCE</scope>
    <source>
        <strain evidence="1">FPL87.14</strain>
    </source>
</reference>
<evidence type="ECO:0000313" key="2">
    <source>
        <dbReference type="Proteomes" id="UP001175226"/>
    </source>
</evidence>
<dbReference type="EMBL" id="JAUEPT010000016">
    <property type="protein sequence ID" value="KAK0445550.1"/>
    <property type="molecule type" value="Genomic_DNA"/>
</dbReference>
<evidence type="ECO:0000313" key="1">
    <source>
        <dbReference type="EMBL" id="KAK0445550.1"/>
    </source>
</evidence>
<dbReference type="Proteomes" id="UP001175226">
    <property type="component" value="Unassembled WGS sequence"/>
</dbReference>
<sequence>MKWKPADQLDYGPLTLFLGKVEWVYWRHNKLDQTRRSRAHTIRRLIRSNLAEIFTNYVSMSFTIAFLRPAQLSTHQEKGFCYVALARCYIALHVVHSLGISLPVLHSIP</sequence>
<proteinExistence type="predicted"/>
<organism evidence="1 2">
    <name type="scientific">Armillaria borealis</name>
    <dbReference type="NCBI Taxonomy" id="47425"/>
    <lineage>
        <taxon>Eukaryota</taxon>
        <taxon>Fungi</taxon>
        <taxon>Dikarya</taxon>
        <taxon>Basidiomycota</taxon>
        <taxon>Agaricomycotina</taxon>
        <taxon>Agaricomycetes</taxon>
        <taxon>Agaricomycetidae</taxon>
        <taxon>Agaricales</taxon>
        <taxon>Marasmiineae</taxon>
        <taxon>Physalacriaceae</taxon>
        <taxon>Armillaria</taxon>
    </lineage>
</organism>
<name>A0AA39MTT1_9AGAR</name>
<gene>
    <name evidence="1" type="ORF">EV421DRAFT_1797237</name>
</gene>
<accession>A0AA39MTT1</accession>
<comment type="caution">
    <text evidence="1">The sequence shown here is derived from an EMBL/GenBank/DDBJ whole genome shotgun (WGS) entry which is preliminary data.</text>
</comment>
<protein>
    <submittedName>
        <fullName evidence="1">Uncharacterized protein</fullName>
    </submittedName>
</protein>